<dbReference type="NCBIfam" id="TIGR00711">
    <property type="entry name" value="efflux_EmrB"/>
    <property type="match status" value="1"/>
</dbReference>
<evidence type="ECO:0000256" key="4">
    <source>
        <dbReference type="ARBA" id="ARBA00022448"/>
    </source>
</evidence>
<evidence type="ECO:0000256" key="1">
    <source>
        <dbReference type="ARBA" id="ARBA00004651"/>
    </source>
</evidence>
<feature type="domain" description="Major facilitator superfamily (MFS) profile" evidence="10">
    <location>
        <begin position="13"/>
        <end position="476"/>
    </location>
</feature>
<dbReference type="Proteomes" id="UP000533476">
    <property type="component" value="Unassembled WGS sequence"/>
</dbReference>
<proteinExistence type="inferred from homology"/>
<feature type="transmembrane region" description="Helical" evidence="9">
    <location>
        <begin position="400"/>
        <end position="419"/>
    </location>
</feature>
<dbReference type="Pfam" id="PF07690">
    <property type="entry name" value="MFS_1"/>
    <property type="match status" value="1"/>
</dbReference>
<feature type="transmembrane region" description="Helical" evidence="9">
    <location>
        <begin position="268"/>
        <end position="291"/>
    </location>
</feature>
<evidence type="ECO:0000256" key="8">
    <source>
        <dbReference type="ARBA" id="ARBA00023136"/>
    </source>
</evidence>
<feature type="transmembrane region" description="Helical" evidence="9">
    <location>
        <begin position="449"/>
        <end position="470"/>
    </location>
</feature>
<dbReference type="InterPro" id="IPR005829">
    <property type="entry name" value="Sugar_transporter_CS"/>
</dbReference>
<dbReference type="InterPro" id="IPR020846">
    <property type="entry name" value="MFS_dom"/>
</dbReference>
<feature type="transmembrane region" description="Helical" evidence="9">
    <location>
        <begin position="361"/>
        <end position="379"/>
    </location>
</feature>
<comment type="similarity">
    <text evidence="3">Belongs to the major facilitator superfamily. EmrB family.</text>
</comment>
<keyword evidence="12" id="KW-1185">Reference proteome</keyword>
<accession>A0A7Y0Q422</accession>
<comment type="subcellular location">
    <subcellularLocation>
        <location evidence="1">Cell membrane</location>
        <topology evidence="1">Multi-pass membrane protein</topology>
    </subcellularLocation>
</comment>
<evidence type="ECO:0000259" key="10">
    <source>
        <dbReference type="PROSITE" id="PS50850"/>
    </source>
</evidence>
<comment type="caution">
    <text evidence="11">The sequence shown here is derived from an EMBL/GenBank/DDBJ whole genome shotgun (WGS) entry which is preliminary data.</text>
</comment>
<evidence type="ECO:0000256" key="5">
    <source>
        <dbReference type="ARBA" id="ARBA00022475"/>
    </source>
</evidence>
<dbReference type="GO" id="GO:0005886">
    <property type="term" value="C:plasma membrane"/>
    <property type="evidence" value="ECO:0007669"/>
    <property type="project" value="UniProtKB-SubCell"/>
</dbReference>
<protein>
    <submittedName>
        <fullName evidence="11">MFS transporter</fullName>
    </submittedName>
</protein>
<evidence type="ECO:0000313" key="12">
    <source>
        <dbReference type="Proteomes" id="UP000533476"/>
    </source>
</evidence>
<keyword evidence="8 9" id="KW-0472">Membrane</keyword>
<dbReference type="PROSITE" id="PS50850">
    <property type="entry name" value="MFS"/>
    <property type="match status" value="1"/>
</dbReference>
<keyword evidence="5" id="KW-1003">Cell membrane</keyword>
<dbReference type="PRINTS" id="PR01035">
    <property type="entry name" value="TCRTETA"/>
</dbReference>
<feature type="transmembrane region" description="Helical" evidence="9">
    <location>
        <begin position="303"/>
        <end position="324"/>
    </location>
</feature>
<feature type="transmembrane region" description="Helical" evidence="9">
    <location>
        <begin position="104"/>
        <end position="125"/>
    </location>
</feature>
<keyword evidence="4" id="KW-0813">Transport</keyword>
<feature type="transmembrane region" description="Helical" evidence="9">
    <location>
        <begin position="205"/>
        <end position="223"/>
    </location>
</feature>
<evidence type="ECO:0000256" key="6">
    <source>
        <dbReference type="ARBA" id="ARBA00022692"/>
    </source>
</evidence>
<feature type="transmembrane region" description="Helical" evidence="9">
    <location>
        <begin position="229"/>
        <end position="248"/>
    </location>
</feature>
<feature type="transmembrane region" description="Helical" evidence="9">
    <location>
        <begin position="336"/>
        <end position="355"/>
    </location>
</feature>
<dbReference type="PANTHER" id="PTHR42718">
    <property type="entry name" value="MAJOR FACILITATOR SUPERFAMILY MULTIDRUG TRANSPORTER MFSC"/>
    <property type="match status" value="1"/>
</dbReference>
<evidence type="ECO:0000256" key="3">
    <source>
        <dbReference type="ARBA" id="ARBA00008537"/>
    </source>
</evidence>
<feature type="transmembrane region" description="Helical" evidence="9">
    <location>
        <begin position="79"/>
        <end position="98"/>
    </location>
</feature>
<keyword evidence="6 9" id="KW-0812">Transmembrane</keyword>
<dbReference type="InterPro" id="IPR001958">
    <property type="entry name" value="Tet-R_TetA/multi-R_MdtG-like"/>
</dbReference>
<organism evidence="11 12">
    <name type="scientific">Sulfobacillus harzensis</name>
    <dbReference type="NCBI Taxonomy" id="2729629"/>
    <lineage>
        <taxon>Bacteria</taxon>
        <taxon>Bacillati</taxon>
        <taxon>Bacillota</taxon>
        <taxon>Clostridia</taxon>
        <taxon>Eubacteriales</taxon>
        <taxon>Clostridiales Family XVII. Incertae Sedis</taxon>
        <taxon>Sulfobacillus</taxon>
    </lineage>
</organism>
<dbReference type="SUPFAM" id="SSF103473">
    <property type="entry name" value="MFS general substrate transporter"/>
    <property type="match status" value="1"/>
</dbReference>
<dbReference type="InterPro" id="IPR036259">
    <property type="entry name" value="MFS_trans_sf"/>
</dbReference>
<evidence type="ECO:0000256" key="9">
    <source>
        <dbReference type="SAM" id="Phobius"/>
    </source>
</evidence>
<comment type="similarity">
    <text evidence="2">Belongs to the major facilitator superfamily. TCR/Tet family.</text>
</comment>
<dbReference type="Gene3D" id="1.20.1250.20">
    <property type="entry name" value="MFS general substrate transporter like domains"/>
    <property type="match status" value="1"/>
</dbReference>
<dbReference type="PROSITE" id="PS00216">
    <property type="entry name" value="SUGAR_TRANSPORT_1"/>
    <property type="match status" value="1"/>
</dbReference>
<dbReference type="RefSeq" id="WP_169099440.1">
    <property type="nucleotide sequence ID" value="NZ_JABBVZ010000031.1"/>
</dbReference>
<evidence type="ECO:0000256" key="2">
    <source>
        <dbReference type="ARBA" id="ARBA00007520"/>
    </source>
</evidence>
<dbReference type="EMBL" id="JABBVZ010000031">
    <property type="protein sequence ID" value="NMP22789.1"/>
    <property type="molecule type" value="Genomic_DNA"/>
</dbReference>
<feature type="transmembrane region" description="Helical" evidence="9">
    <location>
        <begin position="41"/>
        <end position="67"/>
    </location>
</feature>
<feature type="transmembrane region" description="Helical" evidence="9">
    <location>
        <begin position="137"/>
        <end position="161"/>
    </location>
</feature>
<name>A0A7Y0Q422_9FIRM</name>
<dbReference type="Gene3D" id="1.20.1720.10">
    <property type="entry name" value="Multidrug resistance protein D"/>
    <property type="match status" value="1"/>
</dbReference>
<dbReference type="InterPro" id="IPR004638">
    <property type="entry name" value="EmrB-like"/>
</dbReference>
<reference evidence="11 12" key="1">
    <citation type="submission" date="2020-04" db="EMBL/GenBank/DDBJ databases">
        <authorList>
            <person name="Zhang R."/>
            <person name="Schippers A."/>
        </authorList>
    </citation>
    <scope>NUCLEOTIDE SEQUENCE [LARGE SCALE GENOMIC DNA]</scope>
    <source>
        <strain evidence="11 12">DSM 109850</strain>
    </source>
</reference>
<feature type="transmembrane region" description="Helical" evidence="9">
    <location>
        <begin position="167"/>
        <end position="185"/>
    </location>
</feature>
<dbReference type="PANTHER" id="PTHR42718:SF9">
    <property type="entry name" value="MAJOR FACILITATOR SUPERFAMILY MULTIDRUG TRANSPORTER MFSC"/>
    <property type="match status" value="1"/>
</dbReference>
<keyword evidence="7 9" id="KW-1133">Transmembrane helix</keyword>
<feature type="transmembrane region" description="Helical" evidence="9">
    <location>
        <begin position="12"/>
        <end position="35"/>
    </location>
</feature>
<dbReference type="InterPro" id="IPR011701">
    <property type="entry name" value="MFS"/>
</dbReference>
<gene>
    <name evidence="11" type="ORF">HIJ39_10550</name>
</gene>
<dbReference type="CDD" id="cd17321">
    <property type="entry name" value="MFS_MMR_MDR_like"/>
    <property type="match status" value="1"/>
</dbReference>
<evidence type="ECO:0000256" key="7">
    <source>
        <dbReference type="ARBA" id="ARBA00022989"/>
    </source>
</evidence>
<sequence>MSLRTTAHYKWWALSATSLGMLMAVLNGTTLLIALPTLVRALHMSAFLSIWVLLSYMVVQTALVLTVGRLSDIFGRKRLYVAGFLLFTAAALAAGLAPNGVTLLVIRAIQAIGGALVMGNATAIVSDAFPRHQLGLALGINSIVIALGQVLGPILGGLLITVLPWHWVFWFNVPIGLMGSVWAWLQLKDVVAPTREPRIDYAGNAAYMAGLTSLLVGVTAGGVEGWSSPISFGAIALGVAAFGLFLAAEQRAPYPLFSLSLFKNRLFAMGNVANLFIAMGRGAIVLLFVFYFQGGRGDSPLQAGILVIPLAIAMGVTAPLSGWIADRVGARGPASLGALLVAVGLLGFATTLTITSAYSTIAAWMVLVGIGNGLFNSPNTSSIMNAVATNQRGVAAGTRTMLLNTGNVFSTAFVLALIASKLPARVTMAILSGTTGSLSPAQLGSFSEVLRLAFLIMALIALGAACLSWLRGSARPQVQPETQGQISRVS</sequence>
<dbReference type="GO" id="GO:0022857">
    <property type="term" value="F:transmembrane transporter activity"/>
    <property type="evidence" value="ECO:0007669"/>
    <property type="project" value="InterPro"/>
</dbReference>
<evidence type="ECO:0000313" key="11">
    <source>
        <dbReference type="EMBL" id="NMP22789.1"/>
    </source>
</evidence>
<dbReference type="AlphaFoldDB" id="A0A7Y0Q422"/>